<proteinExistence type="predicted"/>
<comment type="caution">
    <text evidence="2">The sequence shown here is derived from an EMBL/GenBank/DDBJ whole genome shotgun (WGS) entry which is preliminary data.</text>
</comment>
<keyword evidence="1" id="KW-0175">Coiled coil</keyword>
<dbReference type="PANTHER" id="PTHR47057:SF1">
    <property type="entry name" value="AFADIN_ALPHA-ACTININ-BINDING PROTEIN"/>
    <property type="match status" value="1"/>
</dbReference>
<keyword evidence="3" id="KW-1185">Reference proteome</keyword>
<feature type="non-terminal residue" evidence="2">
    <location>
        <position position="1"/>
    </location>
</feature>
<evidence type="ECO:0000256" key="1">
    <source>
        <dbReference type="SAM" id="Coils"/>
    </source>
</evidence>
<feature type="coiled-coil region" evidence="1">
    <location>
        <begin position="9"/>
        <end position="36"/>
    </location>
</feature>
<dbReference type="Proteomes" id="UP000824890">
    <property type="component" value="Unassembled WGS sequence"/>
</dbReference>
<evidence type="ECO:0000313" key="3">
    <source>
        <dbReference type="Proteomes" id="UP000824890"/>
    </source>
</evidence>
<evidence type="ECO:0000313" key="2">
    <source>
        <dbReference type="EMBL" id="KAH0896515.1"/>
    </source>
</evidence>
<sequence length="196" mass="22401">SWLIMDSLVGQEEKSTAALKSQIEKLQQERNEFQRMVIVSLLVMFLIDMRDFFLNAPNGSANPSLAGNEKREADPSQYPLGEKTDVFDLPFRMARGQIVESLRAKMAFIKVFLLPTFLVTEHMVQLQDVPKGISVISEATERERESSNVKLSLDVLLQESIMYTRLPKSKQLKLLCLKIGDNYGLNKDDKWSMKML</sequence>
<dbReference type="EMBL" id="JAGKQM010000012">
    <property type="protein sequence ID" value="KAH0896515.1"/>
    <property type="molecule type" value="Genomic_DNA"/>
</dbReference>
<name>A0ABQ8AWU8_BRANA</name>
<reference evidence="2 3" key="1">
    <citation type="submission" date="2021-05" db="EMBL/GenBank/DDBJ databases">
        <title>Genome Assembly of Synthetic Allotetraploid Brassica napus Reveals Homoeologous Exchanges between Subgenomes.</title>
        <authorList>
            <person name="Davis J.T."/>
        </authorList>
    </citation>
    <scope>NUCLEOTIDE SEQUENCE [LARGE SCALE GENOMIC DNA]</scope>
    <source>
        <strain evidence="3">cv. Da-Ae</strain>
        <tissue evidence="2">Seedling</tissue>
    </source>
</reference>
<organism evidence="2 3">
    <name type="scientific">Brassica napus</name>
    <name type="common">Rape</name>
    <dbReference type="NCBI Taxonomy" id="3708"/>
    <lineage>
        <taxon>Eukaryota</taxon>
        <taxon>Viridiplantae</taxon>
        <taxon>Streptophyta</taxon>
        <taxon>Embryophyta</taxon>
        <taxon>Tracheophyta</taxon>
        <taxon>Spermatophyta</taxon>
        <taxon>Magnoliopsida</taxon>
        <taxon>eudicotyledons</taxon>
        <taxon>Gunneridae</taxon>
        <taxon>Pentapetalae</taxon>
        <taxon>rosids</taxon>
        <taxon>malvids</taxon>
        <taxon>Brassicales</taxon>
        <taxon>Brassicaceae</taxon>
        <taxon>Brassiceae</taxon>
        <taxon>Brassica</taxon>
    </lineage>
</organism>
<gene>
    <name evidence="2" type="ORF">HID58_046083</name>
</gene>
<protein>
    <submittedName>
        <fullName evidence="2">Uncharacterized protein</fullName>
    </submittedName>
</protein>
<accession>A0ABQ8AWU8</accession>
<dbReference type="PANTHER" id="PTHR47057">
    <property type="entry name" value="AFADIN/ALPHA-ACTININ-BINDING"/>
    <property type="match status" value="1"/>
</dbReference>